<feature type="compositionally biased region" description="Basic and acidic residues" evidence="2">
    <location>
        <begin position="452"/>
        <end position="479"/>
    </location>
</feature>
<evidence type="ECO:0000256" key="2">
    <source>
        <dbReference type="SAM" id="MobiDB-lite"/>
    </source>
</evidence>
<comment type="caution">
    <text evidence="3">The sequence shown here is derived from an EMBL/GenBank/DDBJ whole genome shotgun (WGS) entry which is preliminary data.</text>
</comment>
<organism evidence="3 4">
    <name type="scientific">Nitzschia inconspicua</name>
    <dbReference type="NCBI Taxonomy" id="303405"/>
    <lineage>
        <taxon>Eukaryota</taxon>
        <taxon>Sar</taxon>
        <taxon>Stramenopiles</taxon>
        <taxon>Ochrophyta</taxon>
        <taxon>Bacillariophyta</taxon>
        <taxon>Bacillariophyceae</taxon>
        <taxon>Bacillariophycidae</taxon>
        <taxon>Bacillariales</taxon>
        <taxon>Bacillariaceae</taxon>
        <taxon>Nitzschia</taxon>
    </lineage>
</organism>
<keyword evidence="1" id="KW-0175">Coiled coil</keyword>
<gene>
    <name evidence="3" type="ORF">IV203_018677</name>
</gene>
<evidence type="ECO:0000256" key="1">
    <source>
        <dbReference type="SAM" id="Coils"/>
    </source>
</evidence>
<name>A0A9K3M2H2_9STRA</name>
<feature type="coiled-coil region" evidence="1">
    <location>
        <begin position="379"/>
        <end position="417"/>
    </location>
</feature>
<accession>A0A9K3M2H2</accession>
<evidence type="ECO:0000313" key="4">
    <source>
        <dbReference type="Proteomes" id="UP000693970"/>
    </source>
</evidence>
<reference evidence="3" key="2">
    <citation type="submission" date="2021-04" db="EMBL/GenBank/DDBJ databases">
        <authorList>
            <person name="Podell S."/>
        </authorList>
    </citation>
    <scope>NUCLEOTIDE SEQUENCE</scope>
    <source>
        <strain evidence="3">Hildebrandi</strain>
    </source>
</reference>
<keyword evidence="4" id="KW-1185">Reference proteome</keyword>
<dbReference type="AlphaFoldDB" id="A0A9K3M2H2"/>
<sequence length="499" mass="57065">MVYVHGKEAVESLTTELWTLGAGSAKVSLDDESEQELPSHSAMVTDLATISILFDDFGIDSNVVDRLVEAVMNANLHHVYVKTIVTWGSMELAFTFLRRCISDPRNVVANFKFIQPESDRFNAEKLQTLTDALQQSNKGCLKRLSLHCQDTSFENGPGDHDSFLNAVLDSGIESIHVGGLGGNCRMNVQLPSDADPFWKKLESNTTLQHINFSRTTMDSNSFIMLSKALVHNKGVRKVRFPQLITHQTSSSSSVDMYHKCHEALTQALRTNKTLTHVWLPNVCSDQAFPQSGYILDRLQESDTVVQLLRYKMDPDVACLREMNLNKLTKPFLTSNRQIPLGLYAKLFEKLNHRPLIIFHFLRKGGIFQQGARYDSVKAAEFTKARMERMEEEAAVKQEQLQRILDENKRERAAIKARQLERFPYHYMFGSEDAEINRSIKSRDRYYKRIQQKTREKLRGDRRRERPQLSHSVLERRVEVTPEAENATTDVESLPGLEES</sequence>
<dbReference type="EMBL" id="JAGRRH010000003">
    <property type="protein sequence ID" value="KAG7372534.1"/>
    <property type="molecule type" value="Genomic_DNA"/>
</dbReference>
<proteinExistence type="predicted"/>
<reference evidence="3" key="1">
    <citation type="journal article" date="2021" name="Sci. Rep.">
        <title>Diploid genomic architecture of Nitzschia inconspicua, an elite biomass production diatom.</title>
        <authorList>
            <person name="Oliver A."/>
            <person name="Podell S."/>
            <person name="Pinowska A."/>
            <person name="Traller J.C."/>
            <person name="Smith S.R."/>
            <person name="McClure R."/>
            <person name="Beliaev A."/>
            <person name="Bohutskyi P."/>
            <person name="Hill E.A."/>
            <person name="Rabines A."/>
            <person name="Zheng H."/>
            <person name="Allen L.Z."/>
            <person name="Kuo A."/>
            <person name="Grigoriev I.V."/>
            <person name="Allen A.E."/>
            <person name="Hazlebeck D."/>
            <person name="Allen E.E."/>
        </authorList>
    </citation>
    <scope>NUCLEOTIDE SEQUENCE</scope>
    <source>
        <strain evidence="3">Hildebrandi</strain>
    </source>
</reference>
<protein>
    <submittedName>
        <fullName evidence="3">Uncharacterized protein</fullName>
    </submittedName>
</protein>
<dbReference type="Proteomes" id="UP000693970">
    <property type="component" value="Unassembled WGS sequence"/>
</dbReference>
<evidence type="ECO:0000313" key="3">
    <source>
        <dbReference type="EMBL" id="KAG7372534.1"/>
    </source>
</evidence>
<feature type="region of interest" description="Disordered" evidence="2">
    <location>
        <begin position="452"/>
        <end position="499"/>
    </location>
</feature>